<dbReference type="Pfam" id="PF22316">
    <property type="entry name" value="ABhydrolase-like_N"/>
    <property type="match status" value="1"/>
</dbReference>
<name>A0ABS5PTM5_9FIRM</name>
<protein>
    <recommendedName>
        <fullName evidence="1">BCE-2095-like N-terminal domain-containing protein</fullName>
    </recommendedName>
</protein>
<evidence type="ECO:0000259" key="1">
    <source>
        <dbReference type="Pfam" id="PF22316"/>
    </source>
</evidence>
<comment type="caution">
    <text evidence="2">The sequence shown here is derived from an EMBL/GenBank/DDBJ whole genome shotgun (WGS) entry which is preliminary data.</text>
</comment>
<feature type="domain" description="BCE-2095-like N-terminal" evidence="1">
    <location>
        <begin position="4"/>
        <end position="104"/>
    </location>
</feature>
<sequence>MIEEQLLDRTLMILEEQGAAKAYRYLLSNLHLLNDASSQVYNFLYCLAAVTDKKEAAINWMTEAIDVKKMWYRPEVFEDEDLDSIRDDERFKRLEATAYERYLSTKAEAAPLFTRKETKADKLMVVLHGNQQNNAISQYYWSDVATKHYQIEYFQSPTPDSYQLFRWEDDDESPKQLADAMKSIQKDTYQSIVFGGFSAGCNTLLRCLAETDTTCDQLILQSPWIPVIDRDLEKIIKALQQKNVKLLVSCGKDDADCYPQCLKFEKAAKRIGYHYEKRYFEALGHVYPDSFKDIIQAFLL</sequence>
<accession>A0ABS5PTM5</accession>
<evidence type="ECO:0000313" key="3">
    <source>
        <dbReference type="Proteomes" id="UP000746471"/>
    </source>
</evidence>
<dbReference type="EMBL" id="JAHBCL010000034">
    <property type="protein sequence ID" value="MBS7528267.1"/>
    <property type="molecule type" value="Genomic_DNA"/>
</dbReference>
<dbReference type="SUPFAM" id="SSF53474">
    <property type="entry name" value="alpha/beta-Hydrolases"/>
    <property type="match status" value="1"/>
</dbReference>
<organism evidence="2 3">
    <name type="scientific">Fusibacter paucivorans</name>
    <dbReference type="NCBI Taxonomy" id="76009"/>
    <lineage>
        <taxon>Bacteria</taxon>
        <taxon>Bacillati</taxon>
        <taxon>Bacillota</taxon>
        <taxon>Clostridia</taxon>
        <taxon>Eubacteriales</taxon>
        <taxon>Eubacteriales Family XII. Incertae Sedis</taxon>
        <taxon>Fusibacter</taxon>
    </lineage>
</organism>
<dbReference type="Gene3D" id="3.40.50.1820">
    <property type="entry name" value="alpha/beta hydrolase"/>
    <property type="match status" value="1"/>
</dbReference>
<dbReference type="InterPro" id="IPR054527">
    <property type="entry name" value="BCE_2095-like_N"/>
</dbReference>
<keyword evidence="3" id="KW-1185">Reference proteome</keyword>
<dbReference type="InterPro" id="IPR029058">
    <property type="entry name" value="AB_hydrolase_fold"/>
</dbReference>
<proteinExistence type="predicted"/>
<dbReference type="Proteomes" id="UP000746471">
    <property type="component" value="Unassembled WGS sequence"/>
</dbReference>
<dbReference type="NCBIfam" id="NF047558">
    <property type="entry name" value="TPR_END_plus"/>
    <property type="match status" value="1"/>
</dbReference>
<reference evidence="2 3" key="1">
    <citation type="submission" date="2021-05" db="EMBL/GenBank/DDBJ databases">
        <title>Fusibacter ferrireducens sp. nov., an anaerobic, sulfur- and Fe-reducing bacterium isolated from the mangrove sediment.</title>
        <authorList>
            <person name="Qiu D."/>
        </authorList>
    </citation>
    <scope>NUCLEOTIDE SEQUENCE [LARGE SCALE GENOMIC DNA]</scope>
    <source>
        <strain evidence="2 3">DSM 12116</strain>
    </source>
</reference>
<evidence type="ECO:0000313" key="2">
    <source>
        <dbReference type="EMBL" id="MBS7528267.1"/>
    </source>
</evidence>
<gene>
    <name evidence="2" type="ORF">KHM83_16380</name>
</gene>
<dbReference type="RefSeq" id="WP_213238128.1">
    <property type="nucleotide sequence ID" value="NZ_JAHBCL010000034.1"/>
</dbReference>